<dbReference type="SUPFAM" id="SSF88659">
    <property type="entry name" value="Sigma3 and sigma4 domains of RNA polymerase sigma factors"/>
    <property type="match status" value="1"/>
</dbReference>
<sequence length="102" mass="11861">MRPKKEVLVGDEWKMELLAQKHQQDSLPEHSLQLVVEMAVAALSAQEQEIFWMRFGELLPIRTIAKKLGYSSHQIIQAKIARIQKEVREYVDKRREDASSDS</sequence>
<gene>
    <name evidence="1" type="ORF">LCGC14_2366020</name>
</gene>
<comment type="caution">
    <text evidence="1">The sequence shown here is derived from an EMBL/GenBank/DDBJ whole genome shotgun (WGS) entry which is preliminary data.</text>
</comment>
<reference evidence="1" key="1">
    <citation type="journal article" date="2015" name="Nature">
        <title>Complex archaea that bridge the gap between prokaryotes and eukaryotes.</title>
        <authorList>
            <person name="Spang A."/>
            <person name="Saw J.H."/>
            <person name="Jorgensen S.L."/>
            <person name="Zaremba-Niedzwiedzka K."/>
            <person name="Martijn J."/>
            <person name="Lind A.E."/>
            <person name="van Eijk R."/>
            <person name="Schleper C."/>
            <person name="Guy L."/>
            <person name="Ettema T.J."/>
        </authorList>
    </citation>
    <scope>NUCLEOTIDE SEQUENCE</scope>
</reference>
<proteinExistence type="predicted"/>
<dbReference type="Gene3D" id="1.10.10.10">
    <property type="entry name" value="Winged helix-like DNA-binding domain superfamily/Winged helix DNA-binding domain"/>
    <property type="match status" value="1"/>
</dbReference>
<dbReference type="EMBL" id="LAZR01034772">
    <property type="protein sequence ID" value="KKL44405.1"/>
    <property type="molecule type" value="Genomic_DNA"/>
</dbReference>
<dbReference type="InterPro" id="IPR013324">
    <property type="entry name" value="RNA_pol_sigma_r3/r4-like"/>
</dbReference>
<protein>
    <recommendedName>
        <fullName evidence="2">RNA polymerase sigma-70 region 4 domain-containing protein</fullName>
    </recommendedName>
</protein>
<dbReference type="InterPro" id="IPR036388">
    <property type="entry name" value="WH-like_DNA-bd_sf"/>
</dbReference>
<evidence type="ECO:0000313" key="1">
    <source>
        <dbReference type="EMBL" id="KKL44405.1"/>
    </source>
</evidence>
<organism evidence="1">
    <name type="scientific">marine sediment metagenome</name>
    <dbReference type="NCBI Taxonomy" id="412755"/>
    <lineage>
        <taxon>unclassified sequences</taxon>
        <taxon>metagenomes</taxon>
        <taxon>ecological metagenomes</taxon>
    </lineage>
</organism>
<evidence type="ECO:0008006" key="2">
    <source>
        <dbReference type="Google" id="ProtNLM"/>
    </source>
</evidence>
<name>A0A0F9EHP1_9ZZZZ</name>
<accession>A0A0F9EHP1</accession>
<dbReference type="AlphaFoldDB" id="A0A0F9EHP1"/>